<comment type="caution">
    <text evidence="1">The sequence shown here is derived from an EMBL/GenBank/DDBJ whole genome shotgun (WGS) entry which is preliminary data.</text>
</comment>
<dbReference type="EMBL" id="JAGGLV010000008">
    <property type="protein sequence ID" value="MBP2112777.1"/>
    <property type="molecule type" value="Genomic_DNA"/>
</dbReference>
<accession>A0ABS4NRV1</accession>
<proteinExistence type="predicted"/>
<protein>
    <recommendedName>
        <fullName evidence="3">Butirosin biosynthesis protein H N-terminal domain-containing protein</fullName>
    </recommendedName>
</protein>
<dbReference type="RefSeq" id="WP_209874032.1">
    <property type="nucleotide sequence ID" value="NZ_JAGGLV010000008.1"/>
</dbReference>
<name>A0ABS4NRV1_9BACL</name>
<gene>
    <name evidence="1" type="ORF">J2Z70_002931</name>
</gene>
<dbReference type="Proteomes" id="UP000773462">
    <property type="component" value="Unassembled WGS sequence"/>
</dbReference>
<keyword evidence="2" id="KW-1185">Reference proteome</keyword>
<organism evidence="1 2">
    <name type="scientific">Paenibacillus silagei</name>
    <dbReference type="NCBI Taxonomy" id="1670801"/>
    <lineage>
        <taxon>Bacteria</taxon>
        <taxon>Bacillati</taxon>
        <taxon>Bacillota</taxon>
        <taxon>Bacilli</taxon>
        <taxon>Bacillales</taxon>
        <taxon>Paenibacillaceae</taxon>
        <taxon>Paenibacillus</taxon>
    </lineage>
</organism>
<evidence type="ECO:0000313" key="2">
    <source>
        <dbReference type="Proteomes" id="UP000773462"/>
    </source>
</evidence>
<sequence>MTSHTDTPAAKPEMLKLAAMECAASCILTHLYRSGANPDLFLLDYWNVNYVSRIITASQHVRLNKSLPFLYGIHLVYKGTGPEALKQSVQSGNRAVVKCRPSDLDFFPPHMLGMAESGFEHYILVDSFDEVRNAFRVFDPIVDFNGFLTGEELMRASAEPGEEEIIFYELQPDQEGKVFESPGKHDIFAYAAKRNYEMYVRSQYSSGTAALDSFARDLQESLALSPEQTSNWLSQNSIGIASITKLRSSIWKSFTGLGVMDKGQALEGTNRISGIVKLWTTLNFLLVKYRKNIGDEALLRSALARLREIQNAELQFLAWMNGIGGDLTEV</sequence>
<reference evidence="1 2" key="1">
    <citation type="submission" date="2021-03" db="EMBL/GenBank/DDBJ databases">
        <title>Genomic Encyclopedia of Type Strains, Phase IV (KMG-IV): sequencing the most valuable type-strain genomes for metagenomic binning, comparative biology and taxonomic classification.</title>
        <authorList>
            <person name="Goeker M."/>
        </authorList>
    </citation>
    <scope>NUCLEOTIDE SEQUENCE [LARGE SCALE GENOMIC DNA]</scope>
    <source>
        <strain evidence="1 2">DSM 101953</strain>
    </source>
</reference>
<evidence type="ECO:0008006" key="3">
    <source>
        <dbReference type="Google" id="ProtNLM"/>
    </source>
</evidence>
<evidence type="ECO:0000313" key="1">
    <source>
        <dbReference type="EMBL" id="MBP2112777.1"/>
    </source>
</evidence>